<comment type="caution">
    <text evidence="1">The sequence shown here is derived from an EMBL/GenBank/DDBJ whole genome shotgun (WGS) entry which is preliminary data.</text>
</comment>
<sequence length="142" mass="16962">MLKVRKRIDGIPIFDKLDRPLYHLNSENEINKYMVVVDEINNIEGHYIKLDDCLKEKYEKMNIYTKSPLSNNTYIIEDQSSIKSVLGWINKWNNKKKISKNFKIRKSKSKYIGNLNNEIPLIIKLFKYNKNKKIEMNTIHLN</sequence>
<evidence type="ECO:0000313" key="1">
    <source>
        <dbReference type="EMBL" id="ORX42040.1"/>
    </source>
</evidence>
<proteinExistence type="predicted"/>
<organism evidence="1 2">
    <name type="scientific">Piromyces finnis</name>
    <dbReference type="NCBI Taxonomy" id="1754191"/>
    <lineage>
        <taxon>Eukaryota</taxon>
        <taxon>Fungi</taxon>
        <taxon>Fungi incertae sedis</taxon>
        <taxon>Chytridiomycota</taxon>
        <taxon>Chytridiomycota incertae sedis</taxon>
        <taxon>Neocallimastigomycetes</taxon>
        <taxon>Neocallimastigales</taxon>
        <taxon>Neocallimastigaceae</taxon>
        <taxon>Piromyces</taxon>
    </lineage>
</organism>
<feature type="non-terminal residue" evidence="1">
    <location>
        <position position="142"/>
    </location>
</feature>
<evidence type="ECO:0000313" key="2">
    <source>
        <dbReference type="Proteomes" id="UP000193719"/>
    </source>
</evidence>
<reference evidence="1 2" key="2">
    <citation type="submission" date="2016-08" db="EMBL/GenBank/DDBJ databases">
        <title>Pervasive Adenine N6-methylation of Active Genes in Fungi.</title>
        <authorList>
            <consortium name="DOE Joint Genome Institute"/>
            <person name="Mondo S.J."/>
            <person name="Dannebaum R.O."/>
            <person name="Kuo R.C."/>
            <person name="Labutti K."/>
            <person name="Haridas S."/>
            <person name="Kuo A."/>
            <person name="Salamov A."/>
            <person name="Ahrendt S.R."/>
            <person name="Lipzen A."/>
            <person name="Sullivan W."/>
            <person name="Andreopoulos W.B."/>
            <person name="Clum A."/>
            <person name="Lindquist E."/>
            <person name="Daum C."/>
            <person name="Ramamoorthy G.K."/>
            <person name="Gryganskyi A."/>
            <person name="Culley D."/>
            <person name="Magnuson J.K."/>
            <person name="James T.Y."/>
            <person name="O'Malley M.A."/>
            <person name="Stajich J.E."/>
            <person name="Spatafora J.W."/>
            <person name="Visel A."/>
            <person name="Grigoriev I.V."/>
        </authorList>
    </citation>
    <scope>NUCLEOTIDE SEQUENCE [LARGE SCALE GENOMIC DNA]</scope>
    <source>
        <strain evidence="2">finn</strain>
    </source>
</reference>
<gene>
    <name evidence="1" type="ORF">BCR36DRAFT_235027</name>
</gene>
<name>A0A1Y1UVN2_9FUNG</name>
<dbReference type="OrthoDB" id="2148655at2759"/>
<reference evidence="1 2" key="1">
    <citation type="submission" date="2016-08" db="EMBL/GenBank/DDBJ databases">
        <title>Genomes of anaerobic fungi encode conserved fungal cellulosomes for biomass hydrolysis.</title>
        <authorList>
            <consortium name="DOE Joint Genome Institute"/>
            <person name="Haitjema C.H."/>
            <person name="Gilmore S.P."/>
            <person name="Henske J.K."/>
            <person name="Solomon K.V."/>
            <person name="De Groot R."/>
            <person name="Kuo A."/>
            <person name="Mondo S.J."/>
            <person name="Salamov A.A."/>
            <person name="Labutti K."/>
            <person name="Zhao Z."/>
            <person name="Chiniquy J."/>
            <person name="Barry K."/>
            <person name="Brewer H.M."/>
            <person name="Purvine S.O."/>
            <person name="Wright A.T."/>
            <person name="Boxma B."/>
            <person name="Van Alen T."/>
            <person name="Hackstein J.H."/>
            <person name="Baker S.E."/>
            <person name="Grigoriev I.V."/>
            <person name="O'Malley M.A."/>
        </authorList>
    </citation>
    <scope>NUCLEOTIDE SEQUENCE [LARGE SCALE GENOMIC DNA]</scope>
    <source>
        <strain evidence="2">finn</strain>
    </source>
</reference>
<dbReference type="Proteomes" id="UP000193719">
    <property type="component" value="Unassembled WGS sequence"/>
</dbReference>
<dbReference type="EMBL" id="MCFH01000072">
    <property type="protein sequence ID" value="ORX42040.1"/>
    <property type="molecule type" value="Genomic_DNA"/>
</dbReference>
<dbReference type="AlphaFoldDB" id="A0A1Y1UVN2"/>
<accession>A0A1Y1UVN2</accession>
<protein>
    <submittedName>
        <fullName evidence="1">Uncharacterized protein</fullName>
    </submittedName>
</protein>
<keyword evidence="2" id="KW-1185">Reference proteome</keyword>